<dbReference type="InterPro" id="IPR050583">
    <property type="entry name" value="Mycobacterial_A85_antigen"/>
</dbReference>
<dbReference type="InterPro" id="IPR029058">
    <property type="entry name" value="AB_hydrolase_fold"/>
</dbReference>
<sequence length="245" mass="28711">MTEFKPGQLTQTQFKSEILGREITLSVYLPEDYSDLYKSKVVFCFDGRDFFKFGQIHRLYERLRKHNEVERVIMIGFHYESVTKRRQEFHPQGEFASKTVQAVAKEIFPWIDQTFPTYKVGHARIVLGDSLAGSIALLTALSYPRIISQVGMLSPHVDEVVEMLLHRCQFKENLSIWHVIGKEEIDFKLPTSGEQADFLTPNRTLKKLIEPTVLSYYYEELEGGHNWKTWRKELPKLLQYFLSNQ</sequence>
<dbReference type="PANTHER" id="PTHR48098:SF3">
    <property type="entry name" value="IRON(III) ENTEROBACTIN ESTERASE"/>
    <property type="match status" value="1"/>
</dbReference>
<reference evidence="1 2" key="1">
    <citation type="journal article" date="2018" name="Vet. Microbiol.">
        <title>Characterisation of Staphylococcus felis isolated from cats using whole genome sequencing.</title>
        <authorList>
            <person name="Worthing K."/>
            <person name="Pang S."/>
            <person name="Trott D.J."/>
            <person name="Abraham S."/>
            <person name="Coombs G.W."/>
            <person name="Jordan D."/>
            <person name="McIntyre L."/>
            <person name="Davies M.R."/>
            <person name="Norris J."/>
        </authorList>
    </citation>
    <scope>NUCLEOTIDE SEQUENCE [LARGE SCALE GENOMIC DNA]</scope>
    <source>
        <strain evidence="1 2">F25</strain>
    </source>
</reference>
<comment type="caution">
    <text evidence="1">The sequence shown here is derived from an EMBL/GenBank/DDBJ whole genome shotgun (WGS) entry which is preliminary data.</text>
</comment>
<accession>A0AAX1RV01</accession>
<dbReference type="Proteomes" id="UP000256337">
    <property type="component" value="Unassembled WGS sequence"/>
</dbReference>
<proteinExistence type="predicted"/>
<dbReference type="RefSeq" id="WP_115856444.1">
    <property type="nucleotide sequence ID" value="NZ_CAJUZR010000038.1"/>
</dbReference>
<dbReference type="SUPFAM" id="SSF53474">
    <property type="entry name" value="alpha/beta-Hydrolases"/>
    <property type="match status" value="1"/>
</dbReference>
<dbReference type="Gene3D" id="3.40.50.1820">
    <property type="entry name" value="alpha/beta hydrolase"/>
    <property type="match status" value="1"/>
</dbReference>
<evidence type="ECO:0000313" key="1">
    <source>
        <dbReference type="EMBL" id="REI20381.1"/>
    </source>
</evidence>
<dbReference type="InterPro" id="IPR000801">
    <property type="entry name" value="Esterase-like"/>
</dbReference>
<protein>
    <submittedName>
        <fullName evidence="1">Esterase family protein</fullName>
    </submittedName>
</protein>
<dbReference type="PANTHER" id="PTHR48098">
    <property type="entry name" value="ENTEROCHELIN ESTERASE-RELATED"/>
    <property type="match status" value="1"/>
</dbReference>
<dbReference type="AlphaFoldDB" id="A0AAX1RV01"/>
<dbReference type="EMBL" id="QKYD01000128">
    <property type="protein sequence ID" value="REI20381.1"/>
    <property type="molecule type" value="Genomic_DNA"/>
</dbReference>
<name>A0AAX1RV01_9STAP</name>
<evidence type="ECO:0000313" key="2">
    <source>
        <dbReference type="Proteomes" id="UP000256337"/>
    </source>
</evidence>
<gene>
    <name evidence="1" type="ORF">DOS76_08915</name>
</gene>
<dbReference type="Pfam" id="PF00756">
    <property type="entry name" value="Esterase"/>
    <property type="match status" value="1"/>
</dbReference>
<organism evidence="1 2">
    <name type="scientific">Staphylococcus felis</name>
    <dbReference type="NCBI Taxonomy" id="46127"/>
    <lineage>
        <taxon>Bacteria</taxon>
        <taxon>Bacillati</taxon>
        <taxon>Bacillota</taxon>
        <taxon>Bacilli</taxon>
        <taxon>Bacillales</taxon>
        <taxon>Staphylococcaceae</taxon>
        <taxon>Staphylococcus</taxon>
    </lineage>
</organism>